<feature type="compositionally biased region" description="Low complexity" evidence="1">
    <location>
        <begin position="163"/>
        <end position="172"/>
    </location>
</feature>
<feature type="compositionally biased region" description="Polar residues" evidence="1">
    <location>
        <begin position="79"/>
        <end position="89"/>
    </location>
</feature>
<evidence type="ECO:0000256" key="1">
    <source>
        <dbReference type="SAM" id="MobiDB-lite"/>
    </source>
</evidence>
<protein>
    <submittedName>
        <fullName evidence="2">Uncharacterized protein</fullName>
    </submittedName>
</protein>
<feature type="region of interest" description="Disordered" evidence="1">
    <location>
        <begin position="77"/>
        <end position="106"/>
    </location>
</feature>
<name>A0AAW1QCF2_9CHLO</name>
<organism evidence="2 3">
    <name type="scientific">Apatococcus lobatus</name>
    <dbReference type="NCBI Taxonomy" id="904363"/>
    <lineage>
        <taxon>Eukaryota</taxon>
        <taxon>Viridiplantae</taxon>
        <taxon>Chlorophyta</taxon>
        <taxon>core chlorophytes</taxon>
        <taxon>Trebouxiophyceae</taxon>
        <taxon>Chlorellales</taxon>
        <taxon>Chlorellaceae</taxon>
        <taxon>Apatococcus</taxon>
    </lineage>
</organism>
<dbReference type="Proteomes" id="UP001438707">
    <property type="component" value="Unassembled WGS sequence"/>
</dbReference>
<dbReference type="AlphaFoldDB" id="A0AAW1QCF2"/>
<keyword evidence="3" id="KW-1185">Reference proteome</keyword>
<feature type="compositionally biased region" description="Basic and acidic residues" evidence="1">
    <location>
        <begin position="151"/>
        <end position="162"/>
    </location>
</feature>
<accession>A0AAW1QCF2</accession>
<sequence>MVQLLHLLPDETLAQLDAWAKGAPFAFTNSARRRYVLEANSIRLLRGFFRQPQIRAIKFAGALDFLTSMMQPICHTDASDNFQGPSSPRSGEANKGPPPVIAPRQIKPSEVDVTGLPVAAETSTSVPSPTLAEQGDLLGGPNRSQSAPSPRSDEPEQDRERGQASPSASPGPRRGRSGGLGPLQSPSTTPGQAQVPAVHAQSTSSAGSHGLSTLLVSERLKRSLEEYVKASAALKERHAAAEARASSGGRAQPQRGQAERDAAVAGPSIGQSGTSYSAVMEGITEEDSRKFLKSVVLLMAPQEMNGNLDALFEALDLTGVPPQDPVAP</sequence>
<proteinExistence type="predicted"/>
<feature type="region of interest" description="Disordered" evidence="1">
    <location>
        <begin position="234"/>
        <end position="275"/>
    </location>
</feature>
<feature type="region of interest" description="Disordered" evidence="1">
    <location>
        <begin position="120"/>
        <end position="212"/>
    </location>
</feature>
<evidence type="ECO:0000313" key="2">
    <source>
        <dbReference type="EMBL" id="KAK9818539.1"/>
    </source>
</evidence>
<dbReference type="EMBL" id="JALJOS010000060">
    <property type="protein sequence ID" value="KAK9818539.1"/>
    <property type="molecule type" value="Genomic_DNA"/>
</dbReference>
<feature type="compositionally biased region" description="Low complexity" evidence="1">
    <location>
        <begin position="242"/>
        <end position="251"/>
    </location>
</feature>
<evidence type="ECO:0000313" key="3">
    <source>
        <dbReference type="Proteomes" id="UP001438707"/>
    </source>
</evidence>
<reference evidence="2 3" key="1">
    <citation type="journal article" date="2024" name="Nat. Commun.">
        <title>Phylogenomics reveals the evolutionary origins of lichenization in chlorophyte algae.</title>
        <authorList>
            <person name="Puginier C."/>
            <person name="Libourel C."/>
            <person name="Otte J."/>
            <person name="Skaloud P."/>
            <person name="Haon M."/>
            <person name="Grisel S."/>
            <person name="Petersen M."/>
            <person name="Berrin J.G."/>
            <person name="Delaux P.M."/>
            <person name="Dal Grande F."/>
            <person name="Keller J."/>
        </authorList>
    </citation>
    <scope>NUCLEOTIDE SEQUENCE [LARGE SCALE GENOMIC DNA]</scope>
    <source>
        <strain evidence="2 3">SAG 2145</strain>
    </source>
</reference>
<gene>
    <name evidence="2" type="ORF">WJX74_001710</name>
</gene>
<feature type="compositionally biased region" description="Polar residues" evidence="1">
    <location>
        <begin position="200"/>
        <end position="212"/>
    </location>
</feature>
<comment type="caution">
    <text evidence="2">The sequence shown here is derived from an EMBL/GenBank/DDBJ whole genome shotgun (WGS) entry which is preliminary data.</text>
</comment>